<protein>
    <submittedName>
        <fullName evidence="1">Uncharacterized protein</fullName>
    </submittedName>
</protein>
<gene>
    <name evidence="1" type="ORF">M9Y10_031011</name>
</gene>
<name>A0ABR2H2D8_9EUKA</name>
<reference evidence="1 2" key="1">
    <citation type="submission" date="2024-04" db="EMBL/GenBank/DDBJ databases">
        <title>Tritrichomonas musculus Genome.</title>
        <authorList>
            <person name="Alves-Ferreira E."/>
            <person name="Grigg M."/>
            <person name="Lorenzi H."/>
            <person name="Galac M."/>
        </authorList>
    </citation>
    <scope>NUCLEOTIDE SEQUENCE [LARGE SCALE GENOMIC DNA]</scope>
    <source>
        <strain evidence="1 2">EAF2021</strain>
    </source>
</reference>
<accession>A0ABR2H2D8</accession>
<comment type="caution">
    <text evidence="1">The sequence shown here is derived from an EMBL/GenBank/DDBJ whole genome shotgun (WGS) entry which is preliminary data.</text>
</comment>
<keyword evidence="2" id="KW-1185">Reference proteome</keyword>
<organism evidence="1 2">
    <name type="scientific">Tritrichomonas musculus</name>
    <dbReference type="NCBI Taxonomy" id="1915356"/>
    <lineage>
        <taxon>Eukaryota</taxon>
        <taxon>Metamonada</taxon>
        <taxon>Parabasalia</taxon>
        <taxon>Tritrichomonadida</taxon>
        <taxon>Tritrichomonadidae</taxon>
        <taxon>Tritrichomonas</taxon>
    </lineage>
</organism>
<proteinExistence type="predicted"/>
<dbReference type="EMBL" id="JAPFFF010000048">
    <property type="protein sequence ID" value="KAK8840076.1"/>
    <property type="molecule type" value="Genomic_DNA"/>
</dbReference>
<evidence type="ECO:0000313" key="2">
    <source>
        <dbReference type="Proteomes" id="UP001470230"/>
    </source>
</evidence>
<dbReference type="Proteomes" id="UP001470230">
    <property type="component" value="Unassembled WGS sequence"/>
</dbReference>
<evidence type="ECO:0000313" key="1">
    <source>
        <dbReference type="EMBL" id="KAK8840076.1"/>
    </source>
</evidence>
<sequence length="99" mass="11069">MTNNEQVILRSWSHSGIVPIIENGEVVSVTLDESKIFNNEIIVNDKTANINERARGKKTNKAEFGLMNTAEIERVKSGCCPFCGTQIKPRNEESEDDDT</sequence>